<evidence type="ECO:0000256" key="2">
    <source>
        <dbReference type="ARBA" id="ARBA00005992"/>
    </source>
</evidence>
<evidence type="ECO:0000256" key="4">
    <source>
        <dbReference type="ARBA" id="ARBA00022679"/>
    </source>
</evidence>
<dbReference type="PROSITE" id="PS52029">
    <property type="entry name" value="LD_TPASE"/>
    <property type="match status" value="1"/>
</dbReference>
<dbReference type="InterPro" id="IPR038063">
    <property type="entry name" value="Transpep_catalytic_dom"/>
</dbReference>
<feature type="active site" description="Proton donor/acceptor" evidence="9">
    <location>
        <position position="171"/>
    </location>
</feature>
<keyword evidence="8 9" id="KW-0961">Cell wall biogenesis/degradation</keyword>
<feature type="active site" description="Nucleophile" evidence="9">
    <location>
        <position position="187"/>
    </location>
</feature>
<comment type="pathway">
    <text evidence="1 9">Cell wall biogenesis; peptidoglycan biosynthesis.</text>
</comment>
<dbReference type="InterPro" id="IPR005490">
    <property type="entry name" value="LD_TPept_cat_dom"/>
</dbReference>
<dbReference type="EMBL" id="DVIU01000281">
    <property type="protein sequence ID" value="HIS37676.1"/>
    <property type="molecule type" value="Genomic_DNA"/>
</dbReference>
<dbReference type="PANTHER" id="PTHR30582:SF24">
    <property type="entry name" value="L,D-TRANSPEPTIDASE ERFK_SRFK-RELATED"/>
    <property type="match status" value="1"/>
</dbReference>
<reference evidence="11" key="1">
    <citation type="submission" date="2020-10" db="EMBL/GenBank/DDBJ databases">
        <authorList>
            <person name="Gilroy R."/>
        </authorList>
    </citation>
    <scope>NUCLEOTIDE SEQUENCE</scope>
    <source>
        <strain evidence="11">6276</strain>
    </source>
</reference>
<name>A0A9D1F1C4_9BACT</name>
<dbReference type="Pfam" id="PF03734">
    <property type="entry name" value="YkuD"/>
    <property type="match status" value="1"/>
</dbReference>
<dbReference type="Gene3D" id="2.40.440.10">
    <property type="entry name" value="L,D-transpeptidase catalytic domain-like"/>
    <property type="match status" value="1"/>
</dbReference>
<comment type="similarity">
    <text evidence="2">Belongs to the YkuD family.</text>
</comment>
<keyword evidence="6 9" id="KW-0133">Cell shape</keyword>
<dbReference type="GO" id="GO:0071972">
    <property type="term" value="F:peptidoglycan L,D-transpeptidase activity"/>
    <property type="evidence" value="ECO:0007669"/>
    <property type="project" value="TreeGrafter"/>
</dbReference>
<dbReference type="Proteomes" id="UP000823928">
    <property type="component" value="Unassembled WGS sequence"/>
</dbReference>
<proteinExistence type="inferred from homology"/>
<dbReference type="AlphaFoldDB" id="A0A9D1F1C4"/>
<feature type="domain" description="L,D-TPase catalytic" evidence="10">
    <location>
        <begin position="80"/>
        <end position="211"/>
    </location>
</feature>
<keyword evidence="4" id="KW-0808">Transferase</keyword>
<dbReference type="GO" id="GO:0005576">
    <property type="term" value="C:extracellular region"/>
    <property type="evidence" value="ECO:0007669"/>
    <property type="project" value="TreeGrafter"/>
</dbReference>
<evidence type="ECO:0000256" key="1">
    <source>
        <dbReference type="ARBA" id="ARBA00004752"/>
    </source>
</evidence>
<evidence type="ECO:0000256" key="3">
    <source>
        <dbReference type="ARBA" id="ARBA00022676"/>
    </source>
</evidence>
<sequence length="211" mass="23363">MIKINPNLNNDITIKFSGSKNSSEINTVFAKTNSNVPDEIPQTGLTIEKEKVSPKGSKNPEHLKNAPSPIITVAGEKKFAAIVIDTKTNLLYRYDDKGQAEIVYSVATGKKSSPTRKGIKMITNVEAYPYKTAYGTKRKKNPNDYGPNVIIIENINPETGKIYGRNGQFIHGNKNPNSLGKYASLGCVRMDNEVIKELSKEVEKNTYVLIQ</sequence>
<organism evidence="11 12">
    <name type="scientific">Candidatus Scatousia excrementigallinarum</name>
    <dbReference type="NCBI Taxonomy" id="2840935"/>
    <lineage>
        <taxon>Bacteria</taxon>
        <taxon>Candidatus Scatousia</taxon>
    </lineage>
</organism>
<dbReference type="CDD" id="cd16913">
    <property type="entry name" value="YkuD_like"/>
    <property type="match status" value="1"/>
</dbReference>
<gene>
    <name evidence="11" type="ORF">IAC10_13810</name>
</gene>
<comment type="caution">
    <text evidence="11">The sequence shown here is derived from an EMBL/GenBank/DDBJ whole genome shotgun (WGS) entry which is preliminary data.</text>
</comment>
<dbReference type="SUPFAM" id="SSF141523">
    <property type="entry name" value="L,D-transpeptidase catalytic domain-like"/>
    <property type="match status" value="1"/>
</dbReference>
<keyword evidence="5" id="KW-0378">Hydrolase</keyword>
<evidence type="ECO:0000313" key="11">
    <source>
        <dbReference type="EMBL" id="HIS37676.1"/>
    </source>
</evidence>
<dbReference type="GO" id="GO:0016757">
    <property type="term" value="F:glycosyltransferase activity"/>
    <property type="evidence" value="ECO:0007669"/>
    <property type="project" value="UniProtKB-KW"/>
</dbReference>
<accession>A0A9D1F1C4</accession>
<evidence type="ECO:0000313" key="12">
    <source>
        <dbReference type="Proteomes" id="UP000823928"/>
    </source>
</evidence>
<dbReference type="PANTHER" id="PTHR30582">
    <property type="entry name" value="L,D-TRANSPEPTIDASE"/>
    <property type="match status" value="1"/>
</dbReference>
<evidence type="ECO:0000256" key="9">
    <source>
        <dbReference type="PROSITE-ProRule" id="PRU01373"/>
    </source>
</evidence>
<dbReference type="GO" id="GO:0008360">
    <property type="term" value="P:regulation of cell shape"/>
    <property type="evidence" value="ECO:0007669"/>
    <property type="project" value="UniProtKB-UniRule"/>
</dbReference>
<dbReference type="GO" id="GO:0018104">
    <property type="term" value="P:peptidoglycan-protein cross-linking"/>
    <property type="evidence" value="ECO:0007669"/>
    <property type="project" value="TreeGrafter"/>
</dbReference>
<keyword evidence="3" id="KW-0328">Glycosyltransferase</keyword>
<reference evidence="11" key="2">
    <citation type="journal article" date="2021" name="PeerJ">
        <title>Extensive microbial diversity within the chicken gut microbiome revealed by metagenomics and culture.</title>
        <authorList>
            <person name="Gilroy R."/>
            <person name="Ravi A."/>
            <person name="Getino M."/>
            <person name="Pursley I."/>
            <person name="Horton D.L."/>
            <person name="Alikhan N.F."/>
            <person name="Baker D."/>
            <person name="Gharbi K."/>
            <person name="Hall N."/>
            <person name="Watson M."/>
            <person name="Adriaenssens E.M."/>
            <person name="Foster-Nyarko E."/>
            <person name="Jarju S."/>
            <person name="Secka A."/>
            <person name="Antonio M."/>
            <person name="Oren A."/>
            <person name="Chaudhuri R.R."/>
            <person name="La Ragione R."/>
            <person name="Hildebrand F."/>
            <person name="Pallen M.J."/>
        </authorList>
    </citation>
    <scope>NUCLEOTIDE SEQUENCE</scope>
    <source>
        <strain evidence="11">6276</strain>
    </source>
</reference>
<evidence type="ECO:0000256" key="8">
    <source>
        <dbReference type="ARBA" id="ARBA00023316"/>
    </source>
</evidence>
<dbReference type="GO" id="GO:0071555">
    <property type="term" value="P:cell wall organization"/>
    <property type="evidence" value="ECO:0007669"/>
    <property type="project" value="UniProtKB-UniRule"/>
</dbReference>
<evidence type="ECO:0000256" key="5">
    <source>
        <dbReference type="ARBA" id="ARBA00022801"/>
    </source>
</evidence>
<evidence type="ECO:0000259" key="10">
    <source>
        <dbReference type="PROSITE" id="PS52029"/>
    </source>
</evidence>
<dbReference type="InterPro" id="IPR050979">
    <property type="entry name" value="LD-transpeptidase"/>
</dbReference>
<keyword evidence="7 9" id="KW-0573">Peptidoglycan synthesis</keyword>
<evidence type="ECO:0000256" key="6">
    <source>
        <dbReference type="ARBA" id="ARBA00022960"/>
    </source>
</evidence>
<evidence type="ECO:0000256" key="7">
    <source>
        <dbReference type="ARBA" id="ARBA00022984"/>
    </source>
</evidence>
<protein>
    <submittedName>
        <fullName evidence="11">L,D-transpeptidase</fullName>
    </submittedName>
</protein>